<accession>A0AAP0ET35</accession>
<protein>
    <submittedName>
        <fullName evidence="1">Uncharacterized protein</fullName>
    </submittedName>
</protein>
<sequence length="104" mass="11217">MKGGRERGRGSEKEVIGWTLTSDAEGREIRHRCGLRLLSRISRSCVHEALDCSTRDPALSKWRPELALGARVSDSTDLASTARDLVSGQLGATIGGNLVARSKV</sequence>
<dbReference type="Proteomes" id="UP001420932">
    <property type="component" value="Unassembled WGS sequence"/>
</dbReference>
<dbReference type="EMBL" id="JBBNAF010000011">
    <property type="protein sequence ID" value="KAK9098914.1"/>
    <property type="molecule type" value="Genomic_DNA"/>
</dbReference>
<organism evidence="1 2">
    <name type="scientific">Stephania yunnanensis</name>
    <dbReference type="NCBI Taxonomy" id="152371"/>
    <lineage>
        <taxon>Eukaryota</taxon>
        <taxon>Viridiplantae</taxon>
        <taxon>Streptophyta</taxon>
        <taxon>Embryophyta</taxon>
        <taxon>Tracheophyta</taxon>
        <taxon>Spermatophyta</taxon>
        <taxon>Magnoliopsida</taxon>
        <taxon>Ranunculales</taxon>
        <taxon>Menispermaceae</taxon>
        <taxon>Menispermoideae</taxon>
        <taxon>Cissampelideae</taxon>
        <taxon>Stephania</taxon>
    </lineage>
</organism>
<name>A0AAP0ET35_9MAGN</name>
<comment type="caution">
    <text evidence="1">The sequence shown here is derived from an EMBL/GenBank/DDBJ whole genome shotgun (WGS) entry which is preliminary data.</text>
</comment>
<evidence type="ECO:0000313" key="1">
    <source>
        <dbReference type="EMBL" id="KAK9098914.1"/>
    </source>
</evidence>
<keyword evidence="2" id="KW-1185">Reference proteome</keyword>
<dbReference type="AlphaFoldDB" id="A0AAP0ET35"/>
<reference evidence="1 2" key="1">
    <citation type="submission" date="2024-01" db="EMBL/GenBank/DDBJ databases">
        <title>Genome assemblies of Stephania.</title>
        <authorList>
            <person name="Yang L."/>
        </authorList>
    </citation>
    <scope>NUCLEOTIDE SEQUENCE [LARGE SCALE GENOMIC DNA]</scope>
    <source>
        <strain evidence="1">YNDBR</strain>
        <tissue evidence="1">Leaf</tissue>
    </source>
</reference>
<proteinExistence type="predicted"/>
<gene>
    <name evidence="1" type="ORF">Syun_025959</name>
</gene>
<evidence type="ECO:0000313" key="2">
    <source>
        <dbReference type="Proteomes" id="UP001420932"/>
    </source>
</evidence>